<dbReference type="PANTHER" id="PTHR11562:SF54">
    <property type="entry name" value="METAL TOLERANCE PROTEIN B"/>
    <property type="match status" value="1"/>
</dbReference>
<keyword evidence="7" id="KW-0406">Ion transport</keyword>
<feature type="transmembrane region" description="Helical" evidence="10">
    <location>
        <begin position="64"/>
        <end position="84"/>
    </location>
</feature>
<protein>
    <submittedName>
        <fullName evidence="14">Metal tolerance protein B</fullName>
    </submittedName>
</protein>
<dbReference type="SUPFAM" id="SSF161111">
    <property type="entry name" value="Cation efflux protein transmembrane domain-like"/>
    <property type="match status" value="1"/>
</dbReference>
<evidence type="ECO:0000256" key="3">
    <source>
        <dbReference type="ARBA" id="ARBA00022448"/>
    </source>
</evidence>
<dbReference type="InterPro" id="IPR050681">
    <property type="entry name" value="CDF/SLC30A"/>
</dbReference>
<feature type="transmembrane region" description="Helical" evidence="10">
    <location>
        <begin position="134"/>
        <end position="156"/>
    </location>
</feature>
<evidence type="ECO:0000256" key="10">
    <source>
        <dbReference type="SAM" id="Phobius"/>
    </source>
</evidence>
<dbReference type="Pfam" id="PF16916">
    <property type="entry name" value="ZT_dimer"/>
    <property type="match status" value="1"/>
</dbReference>
<evidence type="ECO:0000256" key="7">
    <source>
        <dbReference type="ARBA" id="ARBA00023065"/>
    </source>
</evidence>
<feature type="region of interest" description="Disordered" evidence="9">
    <location>
        <begin position="214"/>
        <end position="233"/>
    </location>
</feature>
<accession>A0A6J1E040</accession>
<dbReference type="KEGG" id="mcha:111024683"/>
<dbReference type="Gene3D" id="1.20.1510.10">
    <property type="entry name" value="Cation efflux protein transmembrane domain"/>
    <property type="match status" value="1"/>
</dbReference>
<reference evidence="14" key="1">
    <citation type="submission" date="2025-08" db="UniProtKB">
        <authorList>
            <consortium name="RefSeq"/>
        </authorList>
    </citation>
    <scope>IDENTIFICATION</scope>
    <source>
        <strain evidence="14">OHB3-1</strain>
    </source>
</reference>
<feature type="transmembrane region" description="Helical" evidence="10">
    <location>
        <begin position="253"/>
        <end position="275"/>
    </location>
</feature>
<dbReference type="InterPro" id="IPR058533">
    <property type="entry name" value="Cation_efflux_TM"/>
</dbReference>
<keyword evidence="13" id="KW-1185">Reference proteome</keyword>
<dbReference type="InterPro" id="IPR027469">
    <property type="entry name" value="Cation_efflux_TMD_sf"/>
</dbReference>
<dbReference type="SUPFAM" id="SSF160240">
    <property type="entry name" value="Cation efflux protein cytoplasmic domain-like"/>
    <property type="match status" value="1"/>
</dbReference>
<feature type="transmembrane region" description="Helical" evidence="10">
    <location>
        <begin position="168"/>
        <end position="189"/>
    </location>
</feature>
<feature type="compositionally biased region" description="Basic and acidic residues" evidence="9">
    <location>
        <begin position="217"/>
        <end position="232"/>
    </location>
</feature>
<dbReference type="NCBIfam" id="TIGR01297">
    <property type="entry name" value="CDF"/>
    <property type="match status" value="1"/>
</dbReference>
<evidence type="ECO:0000259" key="11">
    <source>
        <dbReference type="Pfam" id="PF01545"/>
    </source>
</evidence>
<keyword evidence="8 10" id="KW-0472">Membrane</keyword>
<dbReference type="GeneID" id="111024683"/>
<sequence length="388" mass="43496">MGDEEEVPILSTENWHDIKMSIVAKRRPCIGIPNSTEVKSCSSGCAFSRQENSNLESLKRSTSALKLCGLIFLCLIAMVVEIIGGLRAHSLAVMTDAAHLLSDVAGFSVSLFAVWASSWEATPRRSYGYNRLEVLGALVSVQLIWLVSGFLIYEAIDRILSQKAKVDGLLMFVIAAFGFILNLFMVLWLDHSHSHSSHGHSHFCHHNHNHNLHSHQNHLDHDHEHDHEKEEVYTLTKQENNSSSMLNINLQGAYLHVISDMIQSIGVMIAGVILWLKPDWFIVDLICTLVFSVLALATTFSMLSHITGILMEGTPREVNIESLENDLKDIKGVHDLHDLHIWSITVGKVVLSCHVVAEPGVCSRELISKIRHLCEKRYHVFHSTIQVE</sequence>
<keyword evidence="6 10" id="KW-1133">Transmembrane helix</keyword>
<comment type="subcellular location">
    <subcellularLocation>
        <location evidence="1">Membrane</location>
        <topology evidence="1">Multi-pass membrane protein</topology>
    </subcellularLocation>
</comment>
<evidence type="ECO:0000256" key="8">
    <source>
        <dbReference type="ARBA" id="ARBA00023136"/>
    </source>
</evidence>
<evidence type="ECO:0000256" key="4">
    <source>
        <dbReference type="ARBA" id="ARBA00022692"/>
    </source>
</evidence>
<name>A0A6J1E040_MOMCH</name>
<dbReference type="GO" id="GO:0005773">
    <property type="term" value="C:vacuole"/>
    <property type="evidence" value="ECO:0007669"/>
    <property type="project" value="TreeGrafter"/>
</dbReference>
<dbReference type="GO" id="GO:0005385">
    <property type="term" value="F:zinc ion transmembrane transporter activity"/>
    <property type="evidence" value="ECO:0007669"/>
    <property type="project" value="TreeGrafter"/>
</dbReference>
<keyword evidence="5" id="KW-0862">Zinc</keyword>
<proteinExistence type="inferred from homology"/>
<dbReference type="InterPro" id="IPR036837">
    <property type="entry name" value="Cation_efflux_CTD_sf"/>
</dbReference>
<dbReference type="GO" id="GO:0005886">
    <property type="term" value="C:plasma membrane"/>
    <property type="evidence" value="ECO:0007669"/>
    <property type="project" value="TreeGrafter"/>
</dbReference>
<organism evidence="13 14">
    <name type="scientific">Momordica charantia</name>
    <name type="common">Bitter gourd</name>
    <name type="synonym">Balsam pear</name>
    <dbReference type="NCBI Taxonomy" id="3673"/>
    <lineage>
        <taxon>Eukaryota</taxon>
        <taxon>Viridiplantae</taxon>
        <taxon>Streptophyta</taxon>
        <taxon>Embryophyta</taxon>
        <taxon>Tracheophyta</taxon>
        <taxon>Spermatophyta</taxon>
        <taxon>Magnoliopsida</taxon>
        <taxon>eudicotyledons</taxon>
        <taxon>Gunneridae</taxon>
        <taxon>Pentapetalae</taxon>
        <taxon>rosids</taxon>
        <taxon>fabids</taxon>
        <taxon>Cucurbitales</taxon>
        <taxon>Cucurbitaceae</taxon>
        <taxon>Momordiceae</taxon>
        <taxon>Momordica</taxon>
    </lineage>
</organism>
<evidence type="ECO:0000256" key="1">
    <source>
        <dbReference type="ARBA" id="ARBA00004141"/>
    </source>
</evidence>
<dbReference type="AlphaFoldDB" id="A0A6J1E040"/>
<dbReference type="RefSeq" id="XP_022158126.1">
    <property type="nucleotide sequence ID" value="XM_022302434.1"/>
</dbReference>
<feature type="transmembrane region" description="Helical" evidence="10">
    <location>
        <begin position="104"/>
        <end position="122"/>
    </location>
</feature>
<evidence type="ECO:0000256" key="9">
    <source>
        <dbReference type="SAM" id="MobiDB-lite"/>
    </source>
</evidence>
<feature type="domain" description="Cation efflux protein cytoplasmic" evidence="12">
    <location>
        <begin position="315"/>
        <end position="388"/>
    </location>
</feature>
<keyword evidence="3" id="KW-0813">Transport</keyword>
<keyword evidence="4 10" id="KW-0812">Transmembrane</keyword>
<gene>
    <name evidence="14" type="primary">LOC111024683</name>
</gene>
<evidence type="ECO:0000256" key="2">
    <source>
        <dbReference type="ARBA" id="ARBA00008873"/>
    </source>
</evidence>
<feature type="domain" description="Cation efflux protein transmembrane" evidence="11">
    <location>
        <begin position="71"/>
        <end position="310"/>
    </location>
</feature>
<evidence type="ECO:0000256" key="6">
    <source>
        <dbReference type="ARBA" id="ARBA00022989"/>
    </source>
</evidence>
<comment type="similarity">
    <text evidence="2">Belongs to the cation diffusion facilitator (CDF) transporter (TC 2.A.4) family. SLC30A subfamily.</text>
</comment>
<dbReference type="PANTHER" id="PTHR11562">
    <property type="entry name" value="CATION EFFLUX PROTEIN/ ZINC TRANSPORTER"/>
    <property type="match status" value="1"/>
</dbReference>
<evidence type="ECO:0000313" key="13">
    <source>
        <dbReference type="Proteomes" id="UP000504603"/>
    </source>
</evidence>
<evidence type="ECO:0000259" key="12">
    <source>
        <dbReference type="Pfam" id="PF16916"/>
    </source>
</evidence>
<evidence type="ECO:0000313" key="14">
    <source>
        <dbReference type="RefSeq" id="XP_022158126.1"/>
    </source>
</evidence>
<dbReference type="InterPro" id="IPR027470">
    <property type="entry name" value="Cation_efflux_CTD"/>
</dbReference>
<dbReference type="InterPro" id="IPR002524">
    <property type="entry name" value="Cation_efflux"/>
</dbReference>
<evidence type="ECO:0000256" key="5">
    <source>
        <dbReference type="ARBA" id="ARBA00022906"/>
    </source>
</evidence>
<dbReference type="Proteomes" id="UP000504603">
    <property type="component" value="Unplaced"/>
</dbReference>
<dbReference type="OrthoDB" id="9944568at2759"/>
<keyword evidence="5" id="KW-0864">Zinc transport</keyword>
<feature type="transmembrane region" description="Helical" evidence="10">
    <location>
        <begin position="281"/>
        <end position="303"/>
    </location>
</feature>
<dbReference type="Pfam" id="PF01545">
    <property type="entry name" value="Cation_efflux"/>
    <property type="match status" value="1"/>
</dbReference>